<sequence>MILFFVSLTVLMGIIAEVHDIDDKRVRQIHTLGLETEEMRDSAMEKINSGISDEEKYKEYEKVLVKKKKLFELVETMYDDYAKEKKYGNARYAYVCHVLDEINKLDKYVNRTIDVRLKKMEAVFKDIVRANEIMQCEKLYRNLGIFDLQDLYEFENTTLEKDDMKFYSFEI</sequence>
<reference evidence="2" key="1">
    <citation type="submission" date="2015-12" db="EMBL/GenBank/DDBJ databases">
        <title>De novo transcriptome assembly of four potential Pierce s Disease insect vectors from Arizona vineyards.</title>
        <authorList>
            <person name="Tassone E.E."/>
        </authorList>
    </citation>
    <scope>NUCLEOTIDE SEQUENCE</scope>
</reference>
<name>A0A1B6CX46_9HEMI</name>
<feature type="chain" id="PRO_5008580866" evidence="1">
    <location>
        <begin position="17"/>
        <end position="171"/>
    </location>
</feature>
<evidence type="ECO:0000313" key="2">
    <source>
        <dbReference type="EMBL" id="JAS17988.1"/>
    </source>
</evidence>
<dbReference type="EMBL" id="GEDC01019310">
    <property type="protein sequence ID" value="JAS17988.1"/>
    <property type="molecule type" value="Transcribed_RNA"/>
</dbReference>
<accession>A0A1B6CX46</accession>
<dbReference type="AlphaFoldDB" id="A0A1B6CX46"/>
<proteinExistence type="predicted"/>
<feature type="signal peptide" evidence="1">
    <location>
        <begin position="1"/>
        <end position="16"/>
    </location>
</feature>
<keyword evidence="1" id="KW-0732">Signal</keyword>
<organism evidence="2">
    <name type="scientific">Clastoptera arizonana</name>
    <name type="common">Arizona spittle bug</name>
    <dbReference type="NCBI Taxonomy" id="38151"/>
    <lineage>
        <taxon>Eukaryota</taxon>
        <taxon>Metazoa</taxon>
        <taxon>Ecdysozoa</taxon>
        <taxon>Arthropoda</taxon>
        <taxon>Hexapoda</taxon>
        <taxon>Insecta</taxon>
        <taxon>Pterygota</taxon>
        <taxon>Neoptera</taxon>
        <taxon>Paraneoptera</taxon>
        <taxon>Hemiptera</taxon>
        <taxon>Auchenorrhyncha</taxon>
        <taxon>Cercopoidea</taxon>
        <taxon>Clastopteridae</taxon>
        <taxon>Clastoptera</taxon>
    </lineage>
</organism>
<gene>
    <name evidence="2" type="ORF">g.765</name>
</gene>
<protein>
    <submittedName>
        <fullName evidence="2">Uncharacterized protein</fullName>
    </submittedName>
</protein>
<evidence type="ECO:0000256" key="1">
    <source>
        <dbReference type="SAM" id="SignalP"/>
    </source>
</evidence>